<organism evidence="3 4">
    <name type="scientific">Pleurotus ostreatus (strain PC15)</name>
    <name type="common">Oyster mushroom</name>
    <dbReference type="NCBI Taxonomy" id="1137138"/>
    <lineage>
        <taxon>Eukaryota</taxon>
        <taxon>Fungi</taxon>
        <taxon>Dikarya</taxon>
        <taxon>Basidiomycota</taxon>
        <taxon>Agaricomycotina</taxon>
        <taxon>Agaricomycetes</taxon>
        <taxon>Agaricomycetidae</taxon>
        <taxon>Agaricales</taxon>
        <taxon>Pleurotineae</taxon>
        <taxon>Pleurotaceae</taxon>
        <taxon>Pleurotus</taxon>
    </lineage>
</organism>
<evidence type="ECO:0000313" key="3">
    <source>
        <dbReference type="EMBL" id="KDQ24234.1"/>
    </source>
</evidence>
<feature type="compositionally biased region" description="Pro residues" evidence="2">
    <location>
        <begin position="107"/>
        <end position="117"/>
    </location>
</feature>
<sequence length="855" mass="94690">MTTTIHDRNSEIIGDIDDQLTSIFLQNAQVYYDDDSGIPRVPADQLLNIIAAYSETYGVKLMSDNEYQALSTLLTNNPNLAVSPEILAHFVAERAPQVSESPERPGSRPPSRGPPQTPLSGKGPSVFETSRRQRSTPLDSQGPPSSWAKRPPPSRRKSDAGSRSDSESYTSPPNAYGRSRAPSNPVSPSTMFTSLGSPTFSQTPSRPHSRQSHSMIGSPELIQESHMQSLGLFGSEVDLDSDEEEVHLGLIHDRGASASTLSLLEQADHDTLQRENNELKKKLLEAESTLQNRLVEHDMELEELQAKLDEMRSELNAAKREEKELRSKERQNSTQIAMLESEISKVSDQLRNAKDTYSSLQRQYQEQCSASERYRDDLRKREETIRNLKDAVGLHEHDTSKWAREQQHYEERISQLDAELTIANQLQAELDAQKQENMTLKETIDRLHFELDEQRNVTIQGATIGASNSAPGTLSKSLGAELAKNGWGDEEEEEVHVHHGESSGDVSFDLDSDSTDEEGFIETIVTRRRKVASRANKLDSHTFEEVKEYSDAFTQYESSEFTSSCTTQTDPEPVIRRTSFSIQTEEAPSRAFAIQTEPQPEPMPEPPKVTFDIDIQTDYLEEVLTPSALEVEEPVASTSSSSSSSNSTATPSTPKANMLGLDGMIDEPPAYTQVPGQEQEWHVGDALRKWHPGLSSSENIALPGRVSLEAIEEWKALKEELGIDCLVIDKLLASAERASPRPSQTPPDGKPIRRGKFYNIYNTYVYGQSSSLNTFFTMFGVSAIAFLAGIYINSPPQYTTPGQFGAYDRALWKTFNSMSPAGEGFALPADGTSAVWSILGRVGGGAARIARGWPT</sequence>
<dbReference type="EMBL" id="KL198011">
    <property type="protein sequence ID" value="KDQ24234.1"/>
    <property type="molecule type" value="Genomic_DNA"/>
</dbReference>
<feature type="coiled-coil region" evidence="1">
    <location>
        <begin position="269"/>
        <end position="391"/>
    </location>
</feature>
<feature type="coiled-coil region" evidence="1">
    <location>
        <begin position="416"/>
        <end position="443"/>
    </location>
</feature>
<proteinExistence type="predicted"/>
<accession>A0A067N8Q4</accession>
<feature type="region of interest" description="Disordered" evidence="2">
    <location>
        <begin position="94"/>
        <end position="215"/>
    </location>
</feature>
<feature type="region of interest" description="Disordered" evidence="2">
    <location>
        <begin position="631"/>
        <end position="656"/>
    </location>
</feature>
<dbReference type="AlphaFoldDB" id="A0A067N8Q4"/>
<dbReference type="HOGENOM" id="CLU_007283_0_0_1"/>
<dbReference type="STRING" id="1137138.A0A067N8Q4"/>
<reference evidence="4" key="1">
    <citation type="journal article" date="2014" name="Proc. Natl. Acad. Sci. U.S.A.">
        <title>Extensive sampling of basidiomycete genomes demonstrates inadequacy of the white-rot/brown-rot paradigm for wood decay fungi.</title>
        <authorList>
            <person name="Riley R."/>
            <person name="Salamov A.A."/>
            <person name="Brown D.W."/>
            <person name="Nagy L.G."/>
            <person name="Floudas D."/>
            <person name="Held B.W."/>
            <person name="Levasseur A."/>
            <person name="Lombard V."/>
            <person name="Morin E."/>
            <person name="Otillar R."/>
            <person name="Lindquist E.A."/>
            <person name="Sun H."/>
            <person name="LaButti K.M."/>
            <person name="Schmutz J."/>
            <person name="Jabbour D."/>
            <person name="Luo H."/>
            <person name="Baker S.E."/>
            <person name="Pisabarro A.G."/>
            <person name="Walton J.D."/>
            <person name="Blanchette R.A."/>
            <person name="Henrissat B."/>
            <person name="Martin F."/>
            <person name="Cullen D."/>
            <person name="Hibbett D.S."/>
            <person name="Grigoriev I.V."/>
        </authorList>
    </citation>
    <scope>NUCLEOTIDE SEQUENCE [LARGE SCALE GENOMIC DNA]</scope>
    <source>
        <strain evidence="4">PC15</strain>
    </source>
</reference>
<dbReference type="InParanoid" id="A0A067N8Q4"/>
<feature type="compositionally biased region" description="Polar residues" evidence="2">
    <location>
        <begin position="135"/>
        <end position="144"/>
    </location>
</feature>
<dbReference type="OrthoDB" id="432685at2759"/>
<keyword evidence="1" id="KW-0175">Coiled coil</keyword>
<dbReference type="Proteomes" id="UP000027073">
    <property type="component" value="Unassembled WGS sequence"/>
</dbReference>
<feature type="compositionally biased region" description="Low complexity" evidence="2">
    <location>
        <begin position="636"/>
        <end position="654"/>
    </location>
</feature>
<evidence type="ECO:0000313" key="4">
    <source>
        <dbReference type="Proteomes" id="UP000027073"/>
    </source>
</evidence>
<dbReference type="VEuPathDB" id="FungiDB:PLEOSDRAFT_1085506"/>
<evidence type="ECO:0000256" key="2">
    <source>
        <dbReference type="SAM" id="MobiDB-lite"/>
    </source>
</evidence>
<name>A0A067N8Q4_PLEO1</name>
<gene>
    <name evidence="3" type="ORF">PLEOSDRAFT_1085506</name>
</gene>
<feature type="compositionally biased region" description="Basic and acidic residues" evidence="2">
    <location>
        <begin position="156"/>
        <end position="166"/>
    </location>
</feature>
<feature type="region of interest" description="Disordered" evidence="2">
    <location>
        <begin position="486"/>
        <end position="514"/>
    </location>
</feature>
<feature type="compositionally biased region" description="Polar residues" evidence="2">
    <location>
        <begin position="181"/>
        <end position="206"/>
    </location>
</feature>
<evidence type="ECO:0000256" key="1">
    <source>
        <dbReference type="SAM" id="Coils"/>
    </source>
</evidence>
<protein>
    <submittedName>
        <fullName evidence="3">Uncharacterized protein</fullName>
    </submittedName>
</protein>